<proteinExistence type="predicted"/>
<reference evidence="1 2" key="1">
    <citation type="journal article" date="2006" name="Int. J. Syst. Evol. Microbiol.">
        <title>Costertonia aggregata gen. nov., sp. nov., a mesophilic marine bacterium of the family Flavobacteriaceae, isolated from a mature biofilm.</title>
        <authorList>
            <person name="Kwon K.K."/>
            <person name="Lee Y.K."/>
            <person name="Lee H.K."/>
        </authorList>
    </citation>
    <scope>NUCLEOTIDE SEQUENCE [LARGE SCALE GENOMIC DNA]</scope>
    <source>
        <strain evidence="1 2">KCCM 42265</strain>
    </source>
</reference>
<dbReference type="RefSeq" id="WP_179243369.1">
    <property type="nucleotide sequence ID" value="NZ_CP058595.1"/>
</dbReference>
<organism evidence="1 2">
    <name type="scientific">Costertonia aggregata</name>
    <dbReference type="NCBI Taxonomy" id="343403"/>
    <lineage>
        <taxon>Bacteria</taxon>
        <taxon>Pseudomonadati</taxon>
        <taxon>Bacteroidota</taxon>
        <taxon>Flavobacteriia</taxon>
        <taxon>Flavobacteriales</taxon>
        <taxon>Flavobacteriaceae</taxon>
        <taxon>Costertonia</taxon>
    </lineage>
</organism>
<name>A0A7H9AUB8_9FLAO</name>
<evidence type="ECO:0000313" key="2">
    <source>
        <dbReference type="Proteomes" id="UP000509302"/>
    </source>
</evidence>
<sequence>MDYFKKIIATFVALLLVASIVMPSVLKLTHALHEHAVSKCVDIDKLHIHESELDCDFQKFKLTTQFYFAFKSYDTFVAIVSTKINSTHYDFLSDNQKLHFALRAPPTLA</sequence>
<accession>A0A7H9AUB8</accession>
<evidence type="ECO:0000313" key="1">
    <source>
        <dbReference type="EMBL" id="QLG47091.1"/>
    </source>
</evidence>
<dbReference type="EMBL" id="CP058595">
    <property type="protein sequence ID" value="QLG47091.1"/>
    <property type="molecule type" value="Genomic_DNA"/>
</dbReference>
<dbReference type="AlphaFoldDB" id="A0A7H9AUB8"/>
<keyword evidence="2" id="KW-1185">Reference proteome</keyword>
<protein>
    <submittedName>
        <fullName evidence="1">Uncharacterized protein</fullName>
    </submittedName>
</protein>
<dbReference type="KEGG" id="cagg:HYG79_17585"/>
<gene>
    <name evidence="1" type="ORF">HYG79_17585</name>
</gene>
<dbReference type="Proteomes" id="UP000509302">
    <property type="component" value="Chromosome"/>
</dbReference>